<dbReference type="GO" id="GO:0006508">
    <property type="term" value="P:proteolysis"/>
    <property type="evidence" value="ECO:0007669"/>
    <property type="project" value="InterPro"/>
</dbReference>
<dbReference type="SUPFAM" id="SSF52129">
    <property type="entry name" value="Caspase-like"/>
    <property type="match status" value="1"/>
</dbReference>
<dbReference type="GeneID" id="77849300"/>
<organism evidence="3 4">
    <name type="scientific">Barnesiella intestinihominis YIT 11860</name>
    <dbReference type="NCBI Taxonomy" id="742726"/>
    <lineage>
        <taxon>Bacteria</taxon>
        <taxon>Pseudomonadati</taxon>
        <taxon>Bacteroidota</taxon>
        <taxon>Bacteroidia</taxon>
        <taxon>Bacteroidales</taxon>
        <taxon>Barnesiellaceae</taxon>
        <taxon>Barnesiella</taxon>
    </lineage>
</organism>
<evidence type="ECO:0000259" key="2">
    <source>
        <dbReference type="Pfam" id="PF01364"/>
    </source>
</evidence>
<evidence type="ECO:0000313" key="4">
    <source>
        <dbReference type="Proteomes" id="UP000006044"/>
    </source>
</evidence>
<dbReference type="CDD" id="cd02258">
    <property type="entry name" value="Peptidase_C25_N"/>
    <property type="match status" value="1"/>
</dbReference>
<dbReference type="InterPro" id="IPR001769">
    <property type="entry name" value="Gingipain"/>
</dbReference>
<dbReference type="eggNOG" id="COG1572">
    <property type="taxonomic scope" value="Bacteria"/>
</dbReference>
<sequence length="1136" mass="128915">MPHTIKRTQKQRILSIIACFYILLQPTYGRDRQDYAENSILAEGNWVKISTTDAGIYQITEDSLRAWGFTDPSKIKLFGYGGTVIDELFANSDNYIDDLPQIPLWRHNNKLYFYSQGTTKWSFDSASQEFVHRLHPYSTYACYFLTDRNIESTDFPTISSSLPTEIDTPITVFDDYALHEKELISVGKTGQNFFGEDFLSNSNQDFTFHLSGAQPSPIKIRVSFGAKISGSEGYIHISYNGTELPTNTSNKITKYYDSHEFLRVASPLKTVNRAEEESTISLRYASTGTTLSAYLDYIRLNYKRKLQLYNGQVCFRFINRQTDNYYQIENSTATTLVWDVTTPHRPKNITTSFDNNTTSFTPEDAQLREFIAFDPEQNFPSPSFVRQIENQNLHALNIPELTIITPAALQTEAERVAQLHREEGLTVAVIEQEKIFNEFSSGTPDASAYRRLMKMFYDRAEGNENVRPRYLLLFGDGSYNNRKSMEKLHSPECNMLLTYQSKTSIDERESFVIEDYFGFLEDNSGEEIKVDKVCLGIGRFPISSIKNARLVVDKLYRYVHDKDFSSWKNNICIAADDGDGAIHAEQADKGSDTLLLKNTSQPRLGFRVNKIYIDSYYMDPQTIKYPEANRELMKQFNEGMLVFNYIGHNDPEVGFTGEGLFSRYEMDHLTNTRLPLFITITCDYCQFDAEDVSAGENVFLNPSAGAIALITTTRVVYTDGNDKINRRLMKRLFDRDSNGSPLRIGDVLKLAKRDFNTEIDKNKLNYVLIGDPALKLAYPEHSIQVTRINGNSGEKNIEMIPGKNYTVEGEIRSHQNELLSDFNGYIYYNLYDKEKQFTTLAHQDEKTWTYTHRPDLLTTGKGTIQNGTFRITVALPIDNSHSGKSGLLNLYAYDESGREANGYTDKLIVSTAVEPITEDIQGPDIEFAGINDDSFTEGILVNNPATFVCKFSDPSGIWSGNSLGKQMTLSLDGTCIEENVARYYKPIAESEIPEGEFIYPLPRLSNGLHTLTFKVFDTLGNSSEVTIAFEVKENSETYTISLEEEPATERATISCQDQNGNDVTESKHTRISVTNTLGEEIWSYETTENNLFPLTWNLQDNNGKRVSAGQYYCKGYFETSAGTIVTPAKKIVVITQ</sequence>
<dbReference type="GO" id="GO:0008234">
    <property type="term" value="F:cysteine-type peptidase activity"/>
    <property type="evidence" value="ECO:0007669"/>
    <property type="project" value="InterPro"/>
</dbReference>
<dbReference type="Pfam" id="PF01364">
    <property type="entry name" value="Peptidase_C25"/>
    <property type="match status" value="1"/>
</dbReference>
<dbReference type="EMBL" id="ADLE01000015">
    <property type="protein sequence ID" value="EJZ62737.1"/>
    <property type="molecule type" value="Genomic_DNA"/>
</dbReference>
<dbReference type="InterPro" id="IPR029030">
    <property type="entry name" value="Caspase-like_dom_sf"/>
</dbReference>
<dbReference type="AlphaFoldDB" id="K0WTV2"/>
<dbReference type="Gene3D" id="3.40.50.10390">
    <property type="entry name" value="Gingipain r, domain 1"/>
    <property type="match status" value="1"/>
</dbReference>
<dbReference type="InterPro" id="IPR029031">
    <property type="entry name" value="Gingipain_N_sf"/>
</dbReference>
<dbReference type="OrthoDB" id="9809780at2"/>
<dbReference type="HOGENOM" id="CLU_004870_0_0_10"/>
<gene>
    <name evidence="3" type="ORF">HMPREF9448_02088</name>
</gene>
<accession>K0WTV2</accession>
<evidence type="ECO:0000313" key="3">
    <source>
        <dbReference type="EMBL" id="EJZ62737.1"/>
    </source>
</evidence>
<reference evidence="3 4" key="1">
    <citation type="submission" date="2012-08" db="EMBL/GenBank/DDBJ databases">
        <title>The Genome Sequence of Barnesiella intestinihominis YIT 11860.</title>
        <authorList>
            <consortium name="The Broad Institute Genome Sequencing Platform"/>
            <person name="Earl A."/>
            <person name="Ward D."/>
            <person name="Feldgarden M."/>
            <person name="Gevers D."/>
            <person name="Morotomi M."/>
            <person name="Walker B."/>
            <person name="Young S.K."/>
            <person name="Zeng Q."/>
            <person name="Gargeya S."/>
            <person name="Fitzgerald M."/>
            <person name="Haas B."/>
            <person name="Abouelleil A."/>
            <person name="Alvarado L."/>
            <person name="Arachchi H.M."/>
            <person name="Berlin A.M."/>
            <person name="Chapman S.B."/>
            <person name="Goldberg J."/>
            <person name="Griggs A."/>
            <person name="Gujja S."/>
            <person name="Hansen M."/>
            <person name="Howarth C."/>
            <person name="Imamovic A."/>
            <person name="Larimer J."/>
            <person name="McCowen C."/>
            <person name="Montmayeur A."/>
            <person name="Murphy C."/>
            <person name="Neiman D."/>
            <person name="Pearson M."/>
            <person name="Priest M."/>
            <person name="Roberts A."/>
            <person name="Saif S."/>
            <person name="Shea T."/>
            <person name="Sisk P."/>
            <person name="Sykes S."/>
            <person name="Wortman J."/>
            <person name="Nusbaum C."/>
            <person name="Birren B."/>
        </authorList>
    </citation>
    <scope>NUCLEOTIDE SEQUENCE [LARGE SCALE GENOMIC DNA]</scope>
    <source>
        <strain evidence="3 4">YIT 11860</strain>
    </source>
</reference>
<proteinExistence type="predicted"/>
<dbReference type="RefSeq" id="WP_008862484.1">
    <property type="nucleotide sequence ID" value="NZ_JH815205.1"/>
</dbReference>
<keyword evidence="1" id="KW-0732">Signal</keyword>
<comment type="caution">
    <text evidence="3">The sequence shown here is derived from an EMBL/GenBank/DDBJ whole genome shotgun (WGS) entry which is preliminary data.</text>
</comment>
<dbReference type="NCBIfam" id="NF033707">
    <property type="entry name" value="T9SS_sortase"/>
    <property type="match status" value="1"/>
</dbReference>
<name>K0WTV2_9BACT</name>
<feature type="domain" description="Gingipain" evidence="2">
    <location>
        <begin position="403"/>
        <end position="776"/>
    </location>
</feature>
<dbReference type="Proteomes" id="UP000006044">
    <property type="component" value="Unassembled WGS sequence"/>
</dbReference>
<keyword evidence="4" id="KW-1185">Reference proteome</keyword>
<evidence type="ECO:0000256" key="1">
    <source>
        <dbReference type="ARBA" id="ARBA00022729"/>
    </source>
</evidence>
<dbReference type="STRING" id="742726.HMPREF9448_02088"/>
<protein>
    <recommendedName>
        <fullName evidence="2">Gingipain domain-containing protein</fullName>
    </recommendedName>
</protein>
<dbReference type="Gene3D" id="3.40.50.1460">
    <property type="match status" value="1"/>
</dbReference>